<evidence type="ECO:0000313" key="1">
    <source>
        <dbReference type="EMBL" id="SMO80601.1"/>
    </source>
</evidence>
<dbReference type="EMBL" id="FXTH01000014">
    <property type="protein sequence ID" value="SMO80601.1"/>
    <property type="molecule type" value="Genomic_DNA"/>
</dbReference>
<organism evidence="1 2">
    <name type="scientific">Fodinibius sediminis</name>
    <dbReference type="NCBI Taxonomy" id="1214077"/>
    <lineage>
        <taxon>Bacteria</taxon>
        <taxon>Pseudomonadati</taxon>
        <taxon>Balneolota</taxon>
        <taxon>Balneolia</taxon>
        <taxon>Balneolales</taxon>
        <taxon>Balneolaceae</taxon>
        <taxon>Fodinibius</taxon>
    </lineage>
</organism>
<name>A0A521EAW3_9BACT</name>
<reference evidence="1 2" key="1">
    <citation type="submission" date="2017-05" db="EMBL/GenBank/DDBJ databases">
        <authorList>
            <person name="Varghese N."/>
            <person name="Submissions S."/>
        </authorList>
    </citation>
    <scope>NUCLEOTIDE SEQUENCE [LARGE SCALE GENOMIC DNA]</scope>
    <source>
        <strain evidence="1 2">DSM 21194</strain>
    </source>
</reference>
<dbReference type="AlphaFoldDB" id="A0A521EAW3"/>
<protein>
    <submittedName>
        <fullName evidence="1">Uncharacterized protein</fullName>
    </submittedName>
</protein>
<keyword evidence="2" id="KW-1185">Reference proteome</keyword>
<accession>A0A521EAW3</accession>
<dbReference type="Proteomes" id="UP000317593">
    <property type="component" value="Unassembled WGS sequence"/>
</dbReference>
<evidence type="ECO:0000313" key="2">
    <source>
        <dbReference type="Proteomes" id="UP000317593"/>
    </source>
</evidence>
<proteinExistence type="predicted"/>
<gene>
    <name evidence="1" type="ORF">SAMN06265218_11434</name>
</gene>
<sequence>MNFKVNLHSEFNHVFYRTGAPRRYMKGRRKKFHKDFYFPPAGMQDLWGVMSLPGLFS</sequence>